<dbReference type="AlphaFoldDB" id="A0A0A9FPW9"/>
<organism evidence="2">
    <name type="scientific">Arundo donax</name>
    <name type="common">Giant reed</name>
    <name type="synonym">Donax arundinaceus</name>
    <dbReference type="NCBI Taxonomy" id="35708"/>
    <lineage>
        <taxon>Eukaryota</taxon>
        <taxon>Viridiplantae</taxon>
        <taxon>Streptophyta</taxon>
        <taxon>Embryophyta</taxon>
        <taxon>Tracheophyta</taxon>
        <taxon>Spermatophyta</taxon>
        <taxon>Magnoliopsida</taxon>
        <taxon>Liliopsida</taxon>
        <taxon>Poales</taxon>
        <taxon>Poaceae</taxon>
        <taxon>PACMAD clade</taxon>
        <taxon>Arundinoideae</taxon>
        <taxon>Arundineae</taxon>
        <taxon>Arundo</taxon>
    </lineage>
</organism>
<keyword evidence="1" id="KW-1133">Transmembrane helix</keyword>
<reference evidence="2" key="2">
    <citation type="journal article" date="2015" name="Data Brief">
        <title>Shoot transcriptome of the giant reed, Arundo donax.</title>
        <authorList>
            <person name="Barrero R.A."/>
            <person name="Guerrero F.D."/>
            <person name="Moolhuijzen P."/>
            <person name="Goolsby J.A."/>
            <person name="Tidwell J."/>
            <person name="Bellgard S.E."/>
            <person name="Bellgard M.I."/>
        </authorList>
    </citation>
    <scope>NUCLEOTIDE SEQUENCE</scope>
    <source>
        <tissue evidence="2">Shoot tissue taken approximately 20 cm above the soil surface</tissue>
    </source>
</reference>
<feature type="transmembrane region" description="Helical" evidence="1">
    <location>
        <begin position="12"/>
        <end position="31"/>
    </location>
</feature>
<proteinExistence type="predicted"/>
<evidence type="ECO:0000313" key="2">
    <source>
        <dbReference type="EMBL" id="JAE14865.1"/>
    </source>
</evidence>
<protein>
    <submittedName>
        <fullName evidence="2">Uncharacterized protein</fullName>
    </submittedName>
</protein>
<evidence type="ECO:0000256" key="1">
    <source>
        <dbReference type="SAM" id="Phobius"/>
    </source>
</evidence>
<keyword evidence="1" id="KW-0812">Transmembrane</keyword>
<sequence length="34" mass="4107">MASHIYIHLQKDYLLFGISSSCRFFLFIYHVENL</sequence>
<accession>A0A0A9FPW9</accession>
<name>A0A0A9FPW9_ARUDO</name>
<reference evidence="2" key="1">
    <citation type="submission" date="2014-09" db="EMBL/GenBank/DDBJ databases">
        <authorList>
            <person name="Magalhaes I.L.F."/>
            <person name="Oliveira U."/>
            <person name="Santos F.R."/>
            <person name="Vidigal T.H.D.A."/>
            <person name="Brescovit A.D."/>
            <person name="Santos A.J."/>
        </authorList>
    </citation>
    <scope>NUCLEOTIDE SEQUENCE</scope>
    <source>
        <tissue evidence="2">Shoot tissue taken approximately 20 cm above the soil surface</tissue>
    </source>
</reference>
<keyword evidence="1" id="KW-0472">Membrane</keyword>
<dbReference type="EMBL" id="GBRH01183031">
    <property type="protein sequence ID" value="JAE14865.1"/>
    <property type="molecule type" value="Transcribed_RNA"/>
</dbReference>